<sequence length="563" mass="61763">MITYVFDEMFYSPARVLVNPVNTVGTMGAWLAKDFKRFFPKMFLAYQELCQTDRFETGQLMLYRATHRWVLNFPVKGHFRASITTENIEAGLQKFAAIYAAYDMTLVSFPALGYDQEGLDWHADVRPLMESYLRPLPIMVFIHMPPKNGDTDQPNRNIRGIRNWLNSAHADVSFHTFWQQLTSRIDDNLVLDTSHTDRRDRKSFRLKAESAQGRASLRIIPAHDKPIFLPEVALRDLWDYVKRAGYVLPQNFPAGLDVYGPYLVPILALVDVVRPVQLAQRYSEPVNGLHFVPPLASQDRVREVAAQLVEDKPQQKPAPAKPTSEKPASESAAPTKPITGNLTTDQPAPDKPVQAKPTPDSAVSDKPAEIKPALDKSTLDKVDGDKRVSDAATPDKSTASDNDNAKSVDAASDKSAPDKPAEIKPALDQSTLDKSDGDKRVFDAATPHKPTASDNDNAKSVDAVSNKPAPDNATSNKSAEIKPALDKSTLDKADGDKRVSDAATPDNPTASDNDNAKINAAPDKSLSEKPSLDISDKPEADKPASDESVSDESTPDKPATTTS</sequence>
<dbReference type="SUPFAM" id="SSF52949">
    <property type="entry name" value="Macro domain-like"/>
    <property type="match status" value="1"/>
</dbReference>
<reference evidence="4 5" key="1">
    <citation type="submission" date="2020-02" db="EMBL/GenBank/DDBJ databases">
        <authorList>
            <person name="Zheng R.K."/>
            <person name="Sun C.M."/>
        </authorList>
    </citation>
    <scope>NUCLEOTIDE SEQUENCE [LARGE SCALE GENOMIC DNA]</scope>
    <source>
        <strain evidence="5">rifampicinis</strain>
    </source>
</reference>
<feature type="compositionally biased region" description="Basic and acidic residues" evidence="2">
    <location>
        <begin position="525"/>
        <end position="545"/>
    </location>
</feature>
<dbReference type="Pfam" id="PF01661">
    <property type="entry name" value="Macro"/>
    <property type="match status" value="1"/>
</dbReference>
<dbReference type="Proteomes" id="UP000594468">
    <property type="component" value="Chromosome"/>
</dbReference>
<dbReference type="InterPro" id="IPR002589">
    <property type="entry name" value="Macro_dom"/>
</dbReference>
<keyword evidence="5" id="KW-1185">Reference proteome</keyword>
<dbReference type="PANTHER" id="PTHR12521">
    <property type="entry name" value="PROTEIN C6ORF130"/>
    <property type="match status" value="1"/>
</dbReference>
<organism evidence="4 5">
    <name type="scientific">Phototrophicus methaneseepsis</name>
    <dbReference type="NCBI Taxonomy" id="2710758"/>
    <lineage>
        <taxon>Bacteria</taxon>
        <taxon>Bacillati</taxon>
        <taxon>Chloroflexota</taxon>
        <taxon>Candidatus Thermofontia</taxon>
        <taxon>Phototrophicales</taxon>
        <taxon>Phototrophicaceae</taxon>
        <taxon>Phototrophicus</taxon>
    </lineage>
</organism>
<gene>
    <name evidence="4" type="ORF">G4Y79_21805</name>
</gene>
<feature type="domain" description="Macro" evidence="3">
    <location>
        <begin position="18"/>
        <end position="122"/>
    </location>
</feature>
<dbReference type="KEGG" id="pmet:G4Y79_21805"/>
<dbReference type="InterPro" id="IPR050892">
    <property type="entry name" value="ADP-ribose_metab_enzymes"/>
</dbReference>
<evidence type="ECO:0000256" key="1">
    <source>
        <dbReference type="ARBA" id="ARBA00035885"/>
    </source>
</evidence>
<feature type="compositionally biased region" description="Basic and acidic residues" evidence="2">
    <location>
        <begin position="403"/>
        <end position="422"/>
    </location>
</feature>
<name>A0A7S8IEX2_9CHLR</name>
<dbReference type="PANTHER" id="PTHR12521:SF0">
    <property type="entry name" value="ADP-RIBOSE GLYCOHYDROLASE OARD1"/>
    <property type="match status" value="1"/>
</dbReference>
<comment type="catalytic activity">
    <reaction evidence="1">
        <text>an N-(ADP-alpha-D-ribosyl)-thymidine in DNA + H2O = a thymidine in DNA + ADP-D-ribose</text>
        <dbReference type="Rhea" id="RHEA:71655"/>
        <dbReference type="Rhea" id="RHEA-COMP:13556"/>
        <dbReference type="Rhea" id="RHEA-COMP:18051"/>
        <dbReference type="ChEBI" id="CHEBI:15377"/>
        <dbReference type="ChEBI" id="CHEBI:57967"/>
        <dbReference type="ChEBI" id="CHEBI:137386"/>
        <dbReference type="ChEBI" id="CHEBI:191199"/>
    </reaction>
    <physiologicalReaction direction="left-to-right" evidence="1">
        <dbReference type="Rhea" id="RHEA:71656"/>
    </physiologicalReaction>
</comment>
<feature type="compositionally biased region" description="Basic and acidic residues" evidence="2">
    <location>
        <begin position="479"/>
        <end position="500"/>
    </location>
</feature>
<feature type="region of interest" description="Disordered" evidence="2">
    <location>
        <begin position="309"/>
        <end position="563"/>
    </location>
</feature>
<dbReference type="GO" id="GO:0140291">
    <property type="term" value="P:peptidyl-glutamate ADP-deribosylation"/>
    <property type="evidence" value="ECO:0007669"/>
    <property type="project" value="TreeGrafter"/>
</dbReference>
<dbReference type="Gene3D" id="3.40.220.10">
    <property type="entry name" value="Leucine Aminopeptidase, subunit E, domain 1"/>
    <property type="match status" value="1"/>
</dbReference>
<dbReference type="AlphaFoldDB" id="A0A7S8IEX2"/>
<evidence type="ECO:0000313" key="5">
    <source>
        <dbReference type="Proteomes" id="UP000594468"/>
    </source>
</evidence>
<dbReference type="RefSeq" id="WP_195170357.1">
    <property type="nucleotide sequence ID" value="NZ_CP062983.1"/>
</dbReference>
<evidence type="ECO:0000256" key="2">
    <source>
        <dbReference type="SAM" id="MobiDB-lite"/>
    </source>
</evidence>
<accession>A0A7S8IEX2</accession>
<dbReference type="InterPro" id="IPR043472">
    <property type="entry name" value="Macro_dom-like"/>
</dbReference>
<feature type="compositionally biased region" description="Basic and acidic residues" evidence="2">
    <location>
        <begin position="431"/>
        <end position="442"/>
    </location>
</feature>
<evidence type="ECO:0000259" key="3">
    <source>
        <dbReference type="Pfam" id="PF01661"/>
    </source>
</evidence>
<evidence type="ECO:0000313" key="4">
    <source>
        <dbReference type="EMBL" id="QPC82288.1"/>
    </source>
</evidence>
<feature type="compositionally biased region" description="Basic and acidic residues" evidence="2">
    <location>
        <begin position="366"/>
        <end position="389"/>
    </location>
</feature>
<dbReference type="EMBL" id="CP062983">
    <property type="protein sequence ID" value="QPC82288.1"/>
    <property type="molecule type" value="Genomic_DNA"/>
</dbReference>
<protein>
    <submittedName>
        <fullName evidence="4">Macro domain-containing protein</fullName>
    </submittedName>
</protein>
<proteinExistence type="predicted"/>